<organism evidence="1 2">
    <name type="scientific">Paenibacillus borealis</name>
    <dbReference type="NCBI Taxonomy" id="160799"/>
    <lineage>
        <taxon>Bacteria</taxon>
        <taxon>Bacillati</taxon>
        <taxon>Bacillota</taxon>
        <taxon>Bacilli</taxon>
        <taxon>Bacillales</taxon>
        <taxon>Paenibacillaceae</taxon>
        <taxon>Paenibacillus</taxon>
    </lineage>
</organism>
<protein>
    <recommendedName>
        <fullName evidence="3">Knr4/Smi1-like domain-containing protein</fullName>
    </recommendedName>
</protein>
<comment type="caution">
    <text evidence="1">The sequence shown here is derived from an EMBL/GenBank/DDBJ whole genome shotgun (WGS) entry which is preliminary data.</text>
</comment>
<evidence type="ECO:0000313" key="2">
    <source>
        <dbReference type="Proteomes" id="UP000187412"/>
    </source>
</evidence>
<reference evidence="1 2" key="1">
    <citation type="submission" date="2016-10" db="EMBL/GenBank/DDBJ databases">
        <title>Paenibacillus species isolates.</title>
        <authorList>
            <person name="Beno S.M."/>
        </authorList>
    </citation>
    <scope>NUCLEOTIDE SEQUENCE [LARGE SCALE GENOMIC DNA]</scope>
    <source>
        <strain evidence="1 2">FSL H7-0744</strain>
    </source>
</reference>
<sequence length="163" mass="18655">MDEKVKYINELSIIKKVKEKLVAEPDSIIFGELNEGNTGIKSNDDCIKQYFEFLKESDGARCGAVDLWSFDEFPSHQSRVSDFLGGIENWIEVGQVLYEPLVIDKNSGQVYCFCQGHPARVGQTLGDFHYFLLNYVFGGKYEELIPDAHLDDWYQFLKRIGLA</sequence>
<evidence type="ECO:0008006" key="3">
    <source>
        <dbReference type="Google" id="ProtNLM"/>
    </source>
</evidence>
<dbReference type="RefSeq" id="WP_076110597.1">
    <property type="nucleotide sequence ID" value="NZ_MPTB01000012.1"/>
</dbReference>
<dbReference type="EMBL" id="MPTB01000012">
    <property type="protein sequence ID" value="OMD48343.1"/>
    <property type="molecule type" value="Genomic_DNA"/>
</dbReference>
<dbReference type="Proteomes" id="UP000187412">
    <property type="component" value="Unassembled WGS sequence"/>
</dbReference>
<evidence type="ECO:0000313" key="1">
    <source>
        <dbReference type="EMBL" id="OMD48343.1"/>
    </source>
</evidence>
<gene>
    <name evidence="1" type="ORF">BSK56_11205</name>
</gene>
<accession>A0ABX3HCX6</accession>
<name>A0ABX3HCX6_PAEBO</name>
<proteinExistence type="predicted"/>
<keyword evidence="2" id="KW-1185">Reference proteome</keyword>